<dbReference type="OrthoDB" id="9804023at2"/>
<dbReference type="Pfam" id="PF11992">
    <property type="entry name" value="TgpA_N"/>
    <property type="match status" value="1"/>
</dbReference>
<keyword evidence="1" id="KW-0472">Membrane</keyword>
<dbReference type="SMART" id="SM00460">
    <property type="entry name" value="TGc"/>
    <property type="match status" value="1"/>
</dbReference>
<keyword evidence="1" id="KW-1133">Transmembrane helix</keyword>
<evidence type="ECO:0000259" key="2">
    <source>
        <dbReference type="SMART" id="SM00460"/>
    </source>
</evidence>
<dbReference type="KEGG" id="aab:A4R43_12250"/>
<sequence>MRALPVGCVLLAAAVAGLLFAPVFGGWPLVVPLVVPAVVVFAVAMLGSRREVLLPWRPVLTSLAGLLAVVETVLPSTTVAGLPTGTTIRALADGATDSWRLVLQSTWPAQPDPALMLFVPLLALVAGVLGIELLHRWGPLVALAPGFAVVMLSQLYGASTGLGASIGALAYAAAAGALLAATRAERADDERRASTLLLAAPTVLLAVIAALAGGTLLPPAEARYTLRDDQFAPLAESRVTSPLDGLADRLADPAPPVFTVDGATGVDRWPVVVLHEFDGVRWTPGGRYRRLGTELPPGKEITVAVERRTAEIGDVRLDGPWLPSQALPASVDGLEPLVEERQGSLFTSAPGPVGYTLSWWEPQADPNALSEAAVDSTQLAGELGGVGQVPPGIAELADRAVPTRPTFNAALALEKFLREQYRLADGPDLPTGNSWPQLKKFLLDTKRGTSEQFAAAYVALARIKGIPARLVVGFRAPADRVPGLPYTVRNGNALAWPEVAVHGVGWVPLDPSGTTAMAAPAPGSGLAAAAAGARAGLPPPEQLRDPPLPEVSAATGPDFWAGWAFPGEILLAVPVLAALLWGFGVPLATAARARRRRRRPGAGAVIGAWEEVRDRLRAYRVPVSAGMTVRDLTAAVAATDGAAADGLRSLGETVEFALWSGADPDPDAGQRAWLAVGAVRRGLARRGARARLRAALNPKPLRRLR</sequence>
<dbReference type="PANTHER" id="PTHR42736:SF1">
    <property type="entry name" value="PROTEIN-GLUTAMINE GAMMA-GLUTAMYLTRANSFERASE"/>
    <property type="match status" value="1"/>
</dbReference>
<dbReference type="Proteomes" id="UP000250434">
    <property type="component" value="Chromosome"/>
</dbReference>
<dbReference type="AlphaFoldDB" id="A0A344L5A0"/>
<dbReference type="Gene3D" id="3.10.620.30">
    <property type="match status" value="1"/>
</dbReference>
<dbReference type="EMBL" id="CP015163">
    <property type="protein sequence ID" value="AXB43224.1"/>
    <property type="molecule type" value="Genomic_DNA"/>
</dbReference>
<accession>A0A344L5A0</accession>
<keyword evidence="4" id="KW-1185">Reference proteome</keyword>
<reference evidence="3 4" key="1">
    <citation type="submission" date="2016-04" db="EMBL/GenBank/DDBJ databases">
        <title>Complete genome sequence and analysis of deep-sea sediment isolate, Amycolatopsis sp. WP1.</title>
        <authorList>
            <person name="Wang H."/>
            <person name="Chen S."/>
            <person name="Wu Q."/>
        </authorList>
    </citation>
    <scope>NUCLEOTIDE SEQUENCE [LARGE SCALE GENOMIC DNA]</scope>
    <source>
        <strain evidence="3 4">WP1</strain>
    </source>
</reference>
<dbReference type="InterPro" id="IPR021878">
    <property type="entry name" value="TgpA_N"/>
</dbReference>
<feature type="transmembrane region" description="Helical" evidence="1">
    <location>
        <begin position="138"/>
        <end position="156"/>
    </location>
</feature>
<dbReference type="InterPro" id="IPR002931">
    <property type="entry name" value="Transglutaminase-like"/>
</dbReference>
<dbReference type="Pfam" id="PF01841">
    <property type="entry name" value="Transglut_core"/>
    <property type="match status" value="1"/>
</dbReference>
<proteinExistence type="predicted"/>
<feature type="transmembrane region" description="Helical" evidence="1">
    <location>
        <begin position="114"/>
        <end position="131"/>
    </location>
</feature>
<evidence type="ECO:0000313" key="3">
    <source>
        <dbReference type="EMBL" id="AXB43224.1"/>
    </source>
</evidence>
<gene>
    <name evidence="3" type="ORF">A4R43_12250</name>
</gene>
<feature type="domain" description="Transglutaminase-like" evidence="2">
    <location>
        <begin position="442"/>
        <end position="513"/>
    </location>
</feature>
<feature type="transmembrane region" description="Helical" evidence="1">
    <location>
        <begin position="26"/>
        <end position="47"/>
    </location>
</feature>
<evidence type="ECO:0000313" key="4">
    <source>
        <dbReference type="Proteomes" id="UP000250434"/>
    </source>
</evidence>
<feature type="transmembrane region" description="Helical" evidence="1">
    <location>
        <begin position="59"/>
        <end position="82"/>
    </location>
</feature>
<dbReference type="SUPFAM" id="SSF54001">
    <property type="entry name" value="Cysteine proteinases"/>
    <property type="match status" value="1"/>
</dbReference>
<evidence type="ECO:0000256" key="1">
    <source>
        <dbReference type="SAM" id="Phobius"/>
    </source>
</evidence>
<organism evidence="3 4">
    <name type="scientific">Amycolatopsis albispora</name>
    <dbReference type="NCBI Taxonomy" id="1804986"/>
    <lineage>
        <taxon>Bacteria</taxon>
        <taxon>Bacillati</taxon>
        <taxon>Actinomycetota</taxon>
        <taxon>Actinomycetes</taxon>
        <taxon>Pseudonocardiales</taxon>
        <taxon>Pseudonocardiaceae</taxon>
        <taxon>Amycolatopsis</taxon>
    </lineage>
</organism>
<feature type="transmembrane region" description="Helical" evidence="1">
    <location>
        <begin position="162"/>
        <end position="181"/>
    </location>
</feature>
<feature type="transmembrane region" description="Helical" evidence="1">
    <location>
        <begin position="193"/>
        <end position="217"/>
    </location>
</feature>
<name>A0A344L5A0_9PSEU</name>
<keyword evidence="1" id="KW-0812">Transmembrane</keyword>
<dbReference type="InterPro" id="IPR052901">
    <property type="entry name" value="Bact_TGase-like"/>
</dbReference>
<dbReference type="InterPro" id="IPR038765">
    <property type="entry name" value="Papain-like_cys_pep_sf"/>
</dbReference>
<dbReference type="PANTHER" id="PTHR42736">
    <property type="entry name" value="PROTEIN-GLUTAMINE GAMMA-GLUTAMYLTRANSFERASE"/>
    <property type="match status" value="1"/>
</dbReference>
<dbReference type="RefSeq" id="WP_113692466.1">
    <property type="nucleotide sequence ID" value="NZ_CP015163.1"/>
</dbReference>
<feature type="transmembrane region" description="Helical" evidence="1">
    <location>
        <begin position="569"/>
        <end position="590"/>
    </location>
</feature>
<protein>
    <recommendedName>
        <fullName evidence="2">Transglutaminase-like domain-containing protein</fullName>
    </recommendedName>
</protein>